<accession>A0A482X8P3</accession>
<dbReference type="Proteomes" id="UP000291343">
    <property type="component" value="Unassembled WGS sequence"/>
</dbReference>
<sequence>MSPYLPKCGEPKHRFGPPTQRAFPKGDITAWGKRCFSKSEQDSHLQRGMLFQWECSRVKGVRPTFRKDGKDYYLVKINSGHLTQSRIPGPCACISGRQFHALSHWSSSPPYDRQRLLSRLKDQLQWSCSYCIGDEYVNLCNSK</sequence>
<dbReference type="EMBL" id="QKKF02015641">
    <property type="protein sequence ID" value="RZF42077.1"/>
    <property type="molecule type" value="Genomic_DNA"/>
</dbReference>
<feature type="region of interest" description="Disordered" evidence="1">
    <location>
        <begin position="1"/>
        <end position="21"/>
    </location>
</feature>
<evidence type="ECO:0000313" key="3">
    <source>
        <dbReference type="EMBL" id="RZF42077.1"/>
    </source>
</evidence>
<protein>
    <submittedName>
        <fullName evidence="3">Uncharacterized protein</fullName>
    </submittedName>
</protein>
<reference evidence="3" key="2">
    <citation type="submission" date="2019-02" db="EMBL/GenBank/DDBJ databases">
        <authorList>
            <person name="Zhu J."/>
            <person name="Jiang F."/>
            <person name="Wang X."/>
            <person name="Yang P."/>
            <person name="Bao Y."/>
            <person name="Zhao W."/>
            <person name="Wang W."/>
            <person name="Lu H."/>
            <person name="Wang Q."/>
            <person name="Cui N."/>
            <person name="Li J."/>
            <person name="Chen X."/>
            <person name="Luo L."/>
            <person name="Yu J."/>
            <person name="Kang L."/>
            <person name="Cui F."/>
        </authorList>
    </citation>
    <scope>NUCLEOTIDE SEQUENCE</scope>
    <source>
        <strain evidence="3">Lst14</strain>
        <tissue evidence="3">Whole body</tissue>
    </source>
</reference>
<organism evidence="3 4">
    <name type="scientific">Laodelphax striatellus</name>
    <name type="common">Small brown planthopper</name>
    <name type="synonym">Delphax striatella</name>
    <dbReference type="NCBI Taxonomy" id="195883"/>
    <lineage>
        <taxon>Eukaryota</taxon>
        <taxon>Metazoa</taxon>
        <taxon>Ecdysozoa</taxon>
        <taxon>Arthropoda</taxon>
        <taxon>Hexapoda</taxon>
        <taxon>Insecta</taxon>
        <taxon>Pterygota</taxon>
        <taxon>Neoptera</taxon>
        <taxon>Paraneoptera</taxon>
        <taxon>Hemiptera</taxon>
        <taxon>Auchenorrhyncha</taxon>
        <taxon>Fulgoroidea</taxon>
        <taxon>Delphacidae</taxon>
        <taxon>Criomorphinae</taxon>
        <taxon>Laodelphax</taxon>
    </lineage>
</organism>
<evidence type="ECO:0000313" key="4">
    <source>
        <dbReference type="Proteomes" id="UP000291343"/>
    </source>
</evidence>
<reference evidence="3 4" key="1">
    <citation type="journal article" date="2017" name="Gigascience">
        <title>Genome sequence of the small brown planthopper, Laodelphax striatellus.</title>
        <authorList>
            <person name="Zhu J."/>
            <person name="Jiang F."/>
            <person name="Wang X."/>
            <person name="Yang P."/>
            <person name="Bao Y."/>
            <person name="Zhao W."/>
            <person name="Wang W."/>
            <person name="Lu H."/>
            <person name="Wang Q."/>
            <person name="Cui N."/>
            <person name="Li J."/>
            <person name="Chen X."/>
            <person name="Luo L."/>
            <person name="Yu J."/>
            <person name="Kang L."/>
            <person name="Cui F."/>
        </authorList>
    </citation>
    <scope>NUCLEOTIDE SEQUENCE [LARGE SCALE GENOMIC DNA]</scope>
    <source>
        <strain evidence="3">Lst14</strain>
        <tissue evidence="3">Whole body</tissue>
    </source>
</reference>
<evidence type="ECO:0000313" key="2">
    <source>
        <dbReference type="EMBL" id="RZF40930.1"/>
    </source>
</evidence>
<dbReference type="EMBL" id="QKKF02017482">
    <property type="protein sequence ID" value="RZF40930.1"/>
    <property type="molecule type" value="Genomic_DNA"/>
</dbReference>
<keyword evidence="4" id="KW-1185">Reference proteome</keyword>
<proteinExistence type="predicted"/>
<dbReference type="AlphaFoldDB" id="A0A482X8P3"/>
<comment type="caution">
    <text evidence="3">The sequence shown here is derived from an EMBL/GenBank/DDBJ whole genome shotgun (WGS) entry which is preliminary data.</text>
</comment>
<evidence type="ECO:0000256" key="1">
    <source>
        <dbReference type="SAM" id="MobiDB-lite"/>
    </source>
</evidence>
<name>A0A482X8P3_LAOST</name>
<gene>
    <name evidence="3" type="ORF">LSTR_LSTR006670</name>
    <name evidence="2" type="ORF">LSTR_LSTR017081</name>
</gene>
<dbReference type="InParanoid" id="A0A482X8P3"/>